<dbReference type="GO" id="GO:0016757">
    <property type="term" value="F:glycosyltransferase activity"/>
    <property type="evidence" value="ECO:0007669"/>
    <property type="project" value="UniProtKB-KW"/>
</dbReference>
<dbReference type="Pfam" id="PF00535">
    <property type="entry name" value="Glycos_transf_2"/>
    <property type="match status" value="1"/>
</dbReference>
<dbReference type="InterPro" id="IPR029044">
    <property type="entry name" value="Nucleotide-diphossugar_trans"/>
</dbReference>
<dbReference type="PANTHER" id="PTHR22916:SF51">
    <property type="entry name" value="GLYCOSYLTRANSFERASE EPSH-RELATED"/>
    <property type="match status" value="1"/>
</dbReference>
<dbReference type="STRING" id="553311.SAMN05216231_0410"/>
<keyword evidence="2" id="KW-0328">Glycosyltransferase</keyword>
<dbReference type="SUPFAM" id="SSF53448">
    <property type="entry name" value="Nucleotide-diphospho-sugar transferases"/>
    <property type="match status" value="1"/>
</dbReference>
<dbReference type="RefSeq" id="WP_092491291.1">
    <property type="nucleotide sequence ID" value="NZ_FNKD01000001.1"/>
</dbReference>
<dbReference type="Gene3D" id="3.90.550.10">
    <property type="entry name" value="Spore Coat Polysaccharide Biosynthesis Protein SpsA, Chain A"/>
    <property type="match status" value="1"/>
</dbReference>
<evidence type="ECO:0000313" key="6">
    <source>
        <dbReference type="Proteomes" id="UP000199444"/>
    </source>
</evidence>
<evidence type="ECO:0000256" key="1">
    <source>
        <dbReference type="ARBA" id="ARBA00006739"/>
    </source>
</evidence>
<organism evidence="5 6">
    <name type="scientific">Virgibacillus salinus</name>
    <dbReference type="NCBI Taxonomy" id="553311"/>
    <lineage>
        <taxon>Bacteria</taxon>
        <taxon>Bacillati</taxon>
        <taxon>Bacillota</taxon>
        <taxon>Bacilli</taxon>
        <taxon>Bacillales</taxon>
        <taxon>Bacillaceae</taxon>
        <taxon>Virgibacillus</taxon>
    </lineage>
</organism>
<dbReference type="PANTHER" id="PTHR22916">
    <property type="entry name" value="GLYCOSYLTRANSFERASE"/>
    <property type="match status" value="1"/>
</dbReference>
<dbReference type="Proteomes" id="UP000199444">
    <property type="component" value="Unassembled WGS sequence"/>
</dbReference>
<keyword evidence="3 5" id="KW-0808">Transferase</keyword>
<name>A0A1H0Y3X5_9BACI</name>
<evidence type="ECO:0000259" key="4">
    <source>
        <dbReference type="Pfam" id="PF00535"/>
    </source>
</evidence>
<evidence type="ECO:0000313" key="5">
    <source>
        <dbReference type="EMBL" id="SDQ09869.1"/>
    </source>
</evidence>
<protein>
    <submittedName>
        <fullName evidence="5">Glycosyl transferase family 2</fullName>
    </submittedName>
</protein>
<gene>
    <name evidence="5" type="ORF">SAMN05216231_0410</name>
</gene>
<dbReference type="EMBL" id="FNKD01000001">
    <property type="protein sequence ID" value="SDQ09869.1"/>
    <property type="molecule type" value="Genomic_DNA"/>
</dbReference>
<keyword evidence="6" id="KW-1185">Reference proteome</keyword>
<proteinExistence type="inferred from homology"/>
<feature type="domain" description="Glycosyltransferase 2-like" evidence="4">
    <location>
        <begin position="6"/>
        <end position="179"/>
    </location>
</feature>
<dbReference type="InterPro" id="IPR001173">
    <property type="entry name" value="Glyco_trans_2-like"/>
</dbReference>
<evidence type="ECO:0000256" key="2">
    <source>
        <dbReference type="ARBA" id="ARBA00022676"/>
    </source>
</evidence>
<reference evidence="5 6" key="1">
    <citation type="submission" date="2016-10" db="EMBL/GenBank/DDBJ databases">
        <authorList>
            <person name="de Groot N.N."/>
        </authorList>
    </citation>
    <scope>NUCLEOTIDE SEQUENCE [LARGE SCALE GENOMIC DNA]</scope>
    <source>
        <strain evidence="5 6">CGMCC 1.10449</strain>
    </source>
</reference>
<evidence type="ECO:0000256" key="3">
    <source>
        <dbReference type="ARBA" id="ARBA00022679"/>
    </source>
</evidence>
<dbReference type="CDD" id="cd00761">
    <property type="entry name" value="Glyco_tranf_GTA_type"/>
    <property type="match status" value="1"/>
</dbReference>
<sequence length="343" mass="40316">MNPLISVIVPVYNGEAFIEKCFNSILNQTYENLEIIIINDGSKDKSPEICDEFAELDERIIVVHQSNVGLSSVRNKGLDMASGDLIGFVDSDDSIHPKMYEILLKHLNDNDADIAMCGITKVYNANISEHIKGSDKTITNQQIHSFRQEEAFQNLFNEKNLAMVVPWNKLYKREIFKHVRYPDGKVHDDEFVIHHIIQATKKIVFTDAILYYYYHNDASFTNEKYNLKRLDAIEALRDRVLLFELQKYNYLLQQVTNTYLHLIIIHYYSVKRHFPSEKKVLSELKNEFRTGFKNYKDILNEKDKMELKLFLYHPSVYSRFIKIRKKLSSYFGQINDISLCQYK</sequence>
<accession>A0A1H0Y3X5</accession>
<dbReference type="AlphaFoldDB" id="A0A1H0Y3X5"/>
<comment type="similarity">
    <text evidence="1">Belongs to the glycosyltransferase 2 family.</text>
</comment>